<evidence type="ECO:0000313" key="3">
    <source>
        <dbReference type="EMBL" id="KAK2959028.1"/>
    </source>
</evidence>
<feature type="region of interest" description="Disordered" evidence="1">
    <location>
        <begin position="1"/>
        <end position="74"/>
    </location>
</feature>
<proteinExistence type="predicted"/>
<feature type="signal peptide" evidence="2">
    <location>
        <begin position="1"/>
        <end position="19"/>
    </location>
</feature>
<feature type="compositionally biased region" description="Basic and acidic residues" evidence="1">
    <location>
        <begin position="46"/>
        <end position="59"/>
    </location>
</feature>
<dbReference type="Proteomes" id="UP001281761">
    <property type="component" value="Unassembled WGS sequence"/>
</dbReference>
<evidence type="ECO:0000256" key="1">
    <source>
        <dbReference type="SAM" id="MobiDB-lite"/>
    </source>
</evidence>
<keyword evidence="2" id="KW-0732">Signal</keyword>
<accession>A0ABQ9Y5L2</accession>
<keyword evidence="4" id="KW-1185">Reference proteome</keyword>
<feature type="compositionally biased region" description="Basic residues" evidence="1">
    <location>
        <begin position="129"/>
        <end position="147"/>
    </location>
</feature>
<protein>
    <submittedName>
        <fullName evidence="3">Uncharacterized protein</fullName>
    </submittedName>
</protein>
<feature type="compositionally biased region" description="Acidic residues" evidence="1">
    <location>
        <begin position="151"/>
        <end position="192"/>
    </location>
</feature>
<sequence>MSLPTLHLLNTASISLSTAQTEEDAVEDEGEQDDGDADDFQPEIEQLEHENKNAEKQYEEMDEDAGSEQNADAKKTRMMKLLKANISTMKILTLPVLKMSKLHLTMKIRRRKMIEQAEDVDDYEEDKVKSKKSKVKSKRTRLVHQRKKESNDEENEMKENELNFEDDEEFAEAADEQAEADDQFEDDEQAEETELKGEIKIKQTVPDKRHLPPLPFYGEEGVGLAQTIISSVVSAFSTTSDSRHENSSAMHLHYVPPAPTTFRTVSSIFQSQAPQINVSPITATTSAPPLVPPTTKIGREETEPLQSCPPDVSVTTPDDPDAIINHPAKTSRSWTCRQESGVIDKNVRQKQFSEHLTNYAAALDSFSPSSTFSFAPISQNIYNRTDNPTSLFIPPSPLSTLLNLCPHEMFTLTSDDLPMVDHLLRKGYTQFNPPASALSHPNEGSTLIPSVHLTSYLSSSSPTSDNLFAPLPPHPLSQKGTKEEAAGIHSLNLLHDNLIATCPYFSNILRRMRQLFVLGFDSDPVFIFKPNNSTSDKDQKSTVITEEVGRVEPKAFMITFEELLVG</sequence>
<organism evidence="3 4">
    <name type="scientific">Blattamonas nauphoetae</name>
    <dbReference type="NCBI Taxonomy" id="2049346"/>
    <lineage>
        <taxon>Eukaryota</taxon>
        <taxon>Metamonada</taxon>
        <taxon>Preaxostyla</taxon>
        <taxon>Oxymonadida</taxon>
        <taxon>Blattamonas</taxon>
    </lineage>
</organism>
<name>A0ABQ9Y5L2_9EUKA</name>
<gene>
    <name evidence="3" type="ORF">BLNAU_6044</name>
</gene>
<feature type="compositionally biased region" description="Polar residues" evidence="1">
    <location>
        <begin position="8"/>
        <end position="20"/>
    </location>
</feature>
<dbReference type="EMBL" id="JARBJD010000033">
    <property type="protein sequence ID" value="KAK2959028.1"/>
    <property type="molecule type" value="Genomic_DNA"/>
</dbReference>
<feature type="region of interest" description="Disordered" evidence="1">
    <location>
        <begin position="119"/>
        <end position="196"/>
    </location>
</feature>
<feature type="compositionally biased region" description="Acidic residues" evidence="1">
    <location>
        <begin position="21"/>
        <end position="42"/>
    </location>
</feature>
<comment type="caution">
    <text evidence="3">The sequence shown here is derived from an EMBL/GenBank/DDBJ whole genome shotgun (WGS) entry which is preliminary data.</text>
</comment>
<reference evidence="3 4" key="1">
    <citation type="journal article" date="2022" name="bioRxiv">
        <title>Genomics of Preaxostyla Flagellates Illuminates Evolutionary Transitions and the Path Towards Mitochondrial Loss.</title>
        <authorList>
            <person name="Novak L.V.F."/>
            <person name="Treitli S.C."/>
            <person name="Pyrih J."/>
            <person name="Halakuc P."/>
            <person name="Pipaliya S.V."/>
            <person name="Vacek V."/>
            <person name="Brzon O."/>
            <person name="Soukal P."/>
            <person name="Eme L."/>
            <person name="Dacks J.B."/>
            <person name="Karnkowska A."/>
            <person name="Elias M."/>
            <person name="Hampl V."/>
        </authorList>
    </citation>
    <scope>NUCLEOTIDE SEQUENCE [LARGE SCALE GENOMIC DNA]</scope>
    <source>
        <strain evidence="3">NAU3</strain>
        <tissue evidence="3">Gut</tissue>
    </source>
</reference>
<feature type="chain" id="PRO_5045084028" evidence="2">
    <location>
        <begin position="20"/>
        <end position="566"/>
    </location>
</feature>
<feature type="region of interest" description="Disordered" evidence="1">
    <location>
        <begin position="300"/>
        <end position="326"/>
    </location>
</feature>
<evidence type="ECO:0000313" key="4">
    <source>
        <dbReference type="Proteomes" id="UP001281761"/>
    </source>
</evidence>
<evidence type="ECO:0000256" key="2">
    <source>
        <dbReference type="SAM" id="SignalP"/>
    </source>
</evidence>